<proteinExistence type="predicted"/>
<organism evidence="1 2">
    <name type="scientific">Anaerostipes amylophilus</name>
    <dbReference type="NCBI Taxonomy" id="2981779"/>
    <lineage>
        <taxon>Bacteria</taxon>
        <taxon>Bacillati</taxon>
        <taxon>Bacillota</taxon>
        <taxon>Clostridia</taxon>
        <taxon>Lachnospirales</taxon>
        <taxon>Lachnospiraceae</taxon>
        <taxon>Anaerostipes</taxon>
    </lineage>
</organism>
<sequence>MGKIDAKMEGRTEGLELALRIVKEGGAEALEREMKRRRVTGIKVPVDHREMDKAAQKIKEQILDTVLAMSVMVLRDEFGFGKKRLDQFKARFNLKTECMNDGLVTWADILEAIRDETGIELTIRENR</sequence>
<comment type="caution">
    <text evidence="1">The sequence shown here is derived from an EMBL/GenBank/DDBJ whole genome shotgun (WGS) entry which is preliminary data.</text>
</comment>
<dbReference type="EMBL" id="JBBNIN010000013">
    <property type="protein sequence ID" value="MEQ2711382.1"/>
    <property type="molecule type" value="Genomic_DNA"/>
</dbReference>
<evidence type="ECO:0000313" key="1">
    <source>
        <dbReference type="EMBL" id="MEQ2711382.1"/>
    </source>
</evidence>
<evidence type="ECO:0000313" key="2">
    <source>
        <dbReference type="Proteomes" id="UP001482154"/>
    </source>
</evidence>
<dbReference type="Proteomes" id="UP001482154">
    <property type="component" value="Unassembled WGS sequence"/>
</dbReference>
<accession>A0ABV1IVY3</accession>
<name>A0ABV1IVY3_9FIRM</name>
<keyword evidence="2" id="KW-1185">Reference proteome</keyword>
<protein>
    <submittedName>
        <fullName evidence="1">Uncharacterized protein</fullName>
    </submittedName>
</protein>
<gene>
    <name evidence="1" type="ORF">AAAU51_09365</name>
</gene>
<dbReference type="RefSeq" id="WP_212385347.1">
    <property type="nucleotide sequence ID" value="NZ_JBBNIN010000013.1"/>
</dbReference>
<reference evidence="1 2" key="1">
    <citation type="submission" date="2024-04" db="EMBL/GenBank/DDBJ databases">
        <title>Human intestinal bacterial collection.</title>
        <authorList>
            <person name="Pauvert C."/>
            <person name="Hitch T.C.A."/>
            <person name="Clavel T."/>
        </authorList>
    </citation>
    <scope>NUCLEOTIDE SEQUENCE [LARGE SCALE GENOMIC DNA]</scope>
    <source>
        <strain evidence="1 2">CLA-AA-H249</strain>
    </source>
</reference>